<gene>
    <name evidence="2" type="ORF">F2Q70_00032757</name>
</gene>
<evidence type="ECO:0000313" key="2">
    <source>
        <dbReference type="EMBL" id="KAF2533428.1"/>
    </source>
</evidence>
<name>A0A8S9FN37_BRACR</name>
<feature type="region of interest" description="Disordered" evidence="1">
    <location>
        <begin position="1"/>
        <end position="32"/>
    </location>
</feature>
<organism evidence="2">
    <name type="scientific">Brassica cretica</name>
    <name type="common">Mustard</name>
    <dbReference type="NCBI Taxonomy" id="69181"/>
    <lineage>
        <taxon>Eukaryota</taxon>
        <taxon>Viridiplantae</taxon>
        <taxon>Streptophyta</taxon>
        <taxon>Embryophyta</taxon>
        <taxon>Tracheophyta</taxon>
        <taxon>Spermatophyta</taxon>
        <taxon>Magnoliopsida</taxon>
        <taxon>eudicotyledons</taxon>
        <taxon>Gunneridae</taxon>
        <taxon>Pentapetalae</taxon>
        <taxon>rosids</taxon>
        <taxon>malvids</taxon>
        <taxon>Brassicales</taxon>
        <taxon>Brassicaceae</taxon>
        <taxon>Brassiceae</taxon>
        <taxon>Brassica</taxon>
    </lineage>
</organism>
<comment type="caution">
    <text evidence="2">The sequence shown here is derived from an EMBL/GenBank/DDBJ whole genome shotgun (WGS) entry which is preliminary data.</text>
</comment>
<dbReference type="EMBL" id="QGKY02002305">
    <property type="protein sequence ID" value="KAF2533428.1"/>
    <property type="molecule type" value="Genomic_DNA"/>
</dbReference>
<reference evidence="2" key="1">
    <citation type="submission" date="2019-12" db="EMBL/GenBank/DDBJ databases">
        <title>Genome sequencing and annotation of Brassica cretica.</title>
        <authorList>
            <person name="Studholme D.J."/>
            <person name="Sarris P.F."/>
        </authorList>
    </citation>
    <scope>NUCLEOTIDE SEQUENCE</scope>
    <source>
        <strain evidence="2">PFS-102/07</strain>
        <tissue evidence="2">Leaf</tissue>
    </source>
</reference>
<protein>
    <submittedName>
        <fullName evidence="2">Uncharacterized protein</fullName>
    </submittedName>
</protein>
<sequence>MASLLGTSSIRASPSLSSSSSSSSSSTPSISPICFRPGRICGRALNAGIQIRPKKNRSRHHVSVMNVATEINSTEQQ</sequence>
<feature type="compositionally biased region" description="Low complexity" evidence="1">
    <location>
        <begin position="8"/>
        <end position="32"/>
    </location>
</feature>
<proteinExistence type="predicted"/>
<feature type="non-terminal residue" evidence="2">
    <location>
        <position position="1"/>
    </location>
</feature>
<dbReference type="AlphaFoldDB" id="A0A8S9FN37"/>
<evidence type="ECO:0000256" key="1">
    <source>
        <dbReference type="SAM" id="MobiDB-lite"/>
    </source>
</evidence>
<feature type="region of interest" description="Disordered" evidence="1">
    <location>
        <begin position="55"/>
        <end position="77"/>
    </location>
</feature>
<accession>A0A8S9FN37</accession>